<evidence type="ECO:0000313" key="2">
    <source>
        <dbReference type="EMBL" id="PNF14983.1"/>
    </source>
</evidence>
<dbReference type="EMBL" id="NEVH01026085">
    <property type="protein sequence ID" value="PNF14983.1"/>
    <property type="molecule type" value="Genomic_DNA"/>
</dbReference>
<comment type="caution">
    <text evidence="2">The sequence shown here is derived from an EMBL/GenBank/DDBJ whole genome shotgun (WGS) entry which is preliminary data.</text>
</comment>
<proteinExistence type="predicted"/>
<keyword evidence="3" id="KW-1185">Reference proteome</keyword>
<feature type="region of interest" description="Disordered" evidence="1">
    <location>
        <begin position="301"/>
        <end position="322"/>
    </location>
</feature>
<evidence type="ECO:0000256" key="1">
    <source>
        <dbReference type="SAM" id="MobiDB-lite"/>
    </source>
</evidence>
<dbReference type="Proteomes" id="UP000235965">
    <property type="component" value="Unassembled WGS sequence"/>
</dbReference>
<feature type="region of interest" description="Disordered" evidence="1">
    <location>
        <begin position="117"/>
        <end position="137"/>
    </location>
</feature>
<protein>
    <submittedName>
        <fullName evidence="2">Uncharacterized protein</fullName>
    </submittedName>
</protein>
<accession>A0A2J7PF67</accession>
<sequence>MRHSQKSVTWYIQQLQCCAVSFIENLTAESLNMPVEEFEQYMSGEVIPTSTWESALMMCEGMHLMYEQLATLDDLHNRYTRFGEGALALKEEMQKFKIDIADEVAAVLARTPLTIQPRKTPTDIDSENPTCESLPPPIVPQIVAPQIGLEPDSVKKTESAEDSQPNITAAALPHDYLSLSSPLVFSHSLDELTTPDDIFGAQALSFVQGLTSINYDIDLSDLSADNSYAEDVPAADGHKSSAMLSLEVKPAEELTPSLLDNTESPTGDLLPSPIKPLCTGEYQGFAAQGWQIHSIPCETGDTPSLNSDACGNVDSASSQFQT</sequence>
<reference evidence="2 3" key="1">
    <citation type="submission" date="2017-12" db="EMBL/GenBank/DDBJ databases">
        <title>Hemimetabolous genomes reveal molecular basis of termite eusociality.</title>
        <authorList>
            <person name="Harrison M.C."/>
            <person name="Jongepier E."/>
            <person name="Robertson H.M."/>
            <person name="Arning N."/>
            <person name="Bitard-Feildel T."/>
            <person name="Chao H."/>
            <person name="Childers C.P."/>
            <person name="Dinh H."/>
            <person name="Doddapaneni H."/>
            <person name="Dugan S."/>
            <person name="Gowin J."/>
            <person name="Greiner C."/>
            <person name="Han Y."/>
            <person name="Hu H."/>
            <person name="Hughes D.S.T."/>
            <person name="Huylmans A.-K."/>
            <person name="Kemena C."/>
            <person name="Kremer L.P.M."/>
            <person name="Lee S.L."/>
            <person name="Lopez-Ezquerra A."/>
            <person name="Mallet L."/>
            <person name="Monroy-Kuhn J.M."/>
            <person name="Moser A."/>
            <person name="Murali S.C."/>
            <person name="Muzny D.M."/>
            <person name="Otani S."/>
            <person name="Piulachs M.-D."/>
            <person name="Poelchau M."/>
            <person name="Qu J."/>
            <person name="Schaub F."/>
            <person name="Wada-Katsumata A."/>
            <person name="Worley K.C."/>
            <person name="Xie Q."/>
            <person name="Ylla G."/>
            <person name="Poulsen M."/>
            <person name="Gibbs R.A."/>
            <person name="Schal C."/>
            <person name="Richards S."/>
            <person name="Belles X."/>
            <person name="Korb J."/>
            <person name="Bornberg-Bauer E."/>
        </authorList>
    </citation>
    <scope>NUCLEOTIDE SEQUENCE [LARGE SCALE GENOMIC DNA]</scope>
    <source>
        <tissue evidence="2">Whole body</tissue>
    </source>
</reference>
<organism evidence="2 3">
    <name type="scientific">Cryptotermes secundus</name>
    <dbReference type="NCBI Taxonomy" id="105785"/>
    <lineage>
        <taxon>Eukaryota</taxon>
        <taxon>Metazoa</taxon>
        <taxon>Ecdysozoa</taxon>
        <taxon>Arthropoda</taxon>
        <taxon>Hexapoda</taxon>
        <taxon>Insecta</taxon>
        <taxon>Pterygota</taxon>
        <taxon>Neoptera</taxon>
        <taxon>Polyneoptera</taxon>
        <taxon>Dictyoptera</taxon>
        <taxon>Blattodea</taxon>
        <taxon>Blattoidea</taxon>
        <taxon>Termitoidae</taxon>
        <taxon>Kalotermitidae</taxon>
        <taxon>Cryptotermitinae</taxon>
        <taxon>Cryptotermes</taxon>
    </lineage>
</organism>
<dbReference type="AlphaFoldDB" id="A0A2J7PF67"/>
<name>A0A2J7PF67_9NEOP</name>
<evidence type="ECO:0000313" key="3">
    <source>
        <dbReference type="Proteomes" id="UP000235965"/>
    </source>
</evidence>
<dbReference type="OrthoDB" id="300289at2759"/>
<gene>
    <name evidence="2" type="ORF">B7P43_G01547</name>
</gene>